<evidence type="ECO:0000313" key="2">
    <source>
        <dbReference type="Proteomes" id="UP000887565"/>
    </source>
</evidence>
<sequence length="281" mass="30213">MFKLEIYTTFLGFVLQNTLQTCLSYNVGSSAADSGGDFSASDCWQRWQEASVQTCRCATDPSAGLTSLTLETYNTKRDEKHRKNCDVNHVTFGEIPRHRRGSFGVILTNNMRSAKQEYRECLQSHDNVYDDLSDIFGQWLTFYSENNFCGPNSNACGLINVANGNFFLGGAGAGRRNSIGFRNFRTTTIFLPPDGGDGTGFFGEGAPTNQSPPPPPFGGGSGTAENRGFFSGGNGGDQSSFNGNGSPVGPDSSVGPPNILGNLFGRGNIDLSNLFGNWGKK</sequence>
<dbReference type="AlphaFoldDB" id="A0A915KCR9"/>
<feature type="region of interest" description="Disordered" evidence="1">
    <location>
        <begin position="198"/>
        <end position="260"/>
    </location>
</feature>
<accession>A0A915KCR9</accession>
<feature type="compositionally biased region" description="Low complexity" evidence="1">
    <location>
        <begin position="242"/>
        <end position="258"/>
    </location>
</feature>
<name>A0A915KCR9_ROMCU</name>
<dbReference type="WBParaSite" id="nRc.2.0.1.t36507-RA">
    <property type="protein sequence ID" value="nRc.2.0.1.t36507-RA"/>
    <property type="gene ID" value="nRc.2.0.1.g36507"/>
</dbReference>
<evidence type="ECO:0000313" key="3">
    <source>
        <dbReference type="WBParaSite" id="nRc.2.0.1.t36507-RA"/>
    </source>
</evidence>
<proteinExistence type="predicted"/>
<dbReference type="Proteomes" id="UP000887565">
    <property type="component" value="Unplaced"/>
</dbReference>
<protein>
    <submittedName>
        <fullName evidence="3">Uncharacterized protein</fullName>
    </submittedName>
</protein>
<keyword evidence="2" id="KW-1185">Reference proteome</keyword>
<reference evidence="3" key="1">
    <citation type="submission" date="2022-11" db="UniProtKB">
        <authorList>
            <consortium name="WormBaseParasite"/>
        </authorList>
    </citation>
    <scope>IDENTIFICATION</scope>
</reference>
<evidence type="ECO:0000256" key="1">
    <source>
        <dbReference type="SAM" id="MobiDB-lite"/>
    </source>
</evidence>
<organism evidence="2 3">
    <name type="scientific">Romanomermis culicivorax</name>
    <name type="common">Nematode worm</name>
    <dbReference type="NCBI Taxonomy" id="13658"/>
    <lineage>
        <taxon>Eukaryota</taxon>
        <taxon>Metazoa</taxon>
        <taxon>Ecdysozoa</taxon>
        <taxon>Nematoda</taxon>
        <taxon>Enoplea</taxon>
        <taxon>Dorylaimia</taxon>
        <taxon>Mermithida</taxon>
        <taxon>Mermithoidea</taxon>
        <taxon>Mermithidae</taxon>
        <taxon>Romanomermis</taxon>
    </lineage>
</organism>